<reference evidence="2" key="2">
    <citation type="submission" date="2025-08" db="UniProtKB">
        <authorList>
            <consortium name="RefSeq"/>
        </authorList>
    </citation>
    <scope>IDENTIFICATION</scope>
    <source>
        <tissue evidence="2">Leaf</tissue>
    </source>
</reference>
<gene>
    <name evidence="2" type="primary">LOC142168430</name>
</gene>
<evidence type="ECO:0000313" key="2">
    <source>
        <dbReference type="RefSeq" id="XP_075085206.1"/>
    </source>
</evidence>
<proteinExistence type="predicted"/>
<keyword evidence="1" id="KW-1185">Reference proteome</keyword>
<reference evidence="1" key="1">
    <citation type="journal article" date="2014" name="Nat. Commun.">
        <title>The tobacco genome sequence and its comparison with those of tomato and potato.</title>
        <authorList>
            <person name="Sierro N."/>
            <person name="Battey J.N."/>
            <person name="Ouadi S."/>
            <person name="Bakaher N."/>
            <person name="Bovet L."/>
            <person name="Willig A."/>
            <person name="Goepfert S."/>
            <person name="Peitsch M.C."/>
            <person name="Ivanov N.V."/>
        </authorList>
    </citation>
    <scope>NUCLEOTIDE SEQUENCE [LARGE SCALE GENOMIC DNA]</scope>
</reference>
<dbReference type="RefSeq" id="XP_075085206.1">
    <property type="nucleotide sequence ID" value="XM_075229105.1"/>
</dbReference>
<evidence type="ECO:0000313" key="1">
    <source>
        <dbReference type="Proteomes" id="UP000790787"/>
    </source>
</evidence>
<name>A0AC58SJQ0_TOBAC</name>
<accession>A0AC58SJQ0</accession>
<sequence>MATDIRDFINKYDVCQRHKYYVAASPGLLQPLPVPDGVWTDICLDFIEGLPRSHGKDVILVVLDKLSNPYEILYGQKPPLHLLYLAGEVVLEMVDRSLAAREAIIHLLKFHLLRAQQVFVATRPFNKLDVKYYGPYPIISKIETIAYKLLIPADVLIHPTFHVSQLKKCHEVPTNINHPHVFHLSSPYCPLHEQVLARRMVKRGNKVVVQVLVKWTGIDVYQATWEYVSELQHRFPSF</sequence>
<protein>
    <submittedName>
        <fullName evidence="2">Uncharacterized protein LOC142168430</fullName>
    </submittedName>
</protein>
<dbReference type="Proteomes" id="UP000790787">
    <property type="component" value="Chromosome 13"/>
</dbReference>
<organism evidence="1 2">
    <name type="scientific">Nicotiana tabacum</name>
    <name type="common">Common tobacco</name>
    <dbReference type="NCBI Taxonomy" id="4097"/>
    <lineage>
        <taxon>Eukaryota</taxon>
        <taxon>Viridiplantae</taxon>
        <taxon>Streptophyta</taxon>
        <taxon>Embryophyta</taxon>
        <taxon>Tracheophyta</taxon>
        <taxon>Spermatophyta</taxon>
        <taxon>Magnoliopsida</taxon>
        <taxon>eudicotyledons</taxon>
        <taxon>Gunneridae</taxon>
        <taxon>Pentapetalae</taxon>
        <taxon>asterids</taxon>
        <taxon>lamiids</taxon>
        <taxon>Solanales</taxon>
        <taxon>Solanaceae</taxon>
        <taxon>Nicotianoideae</taxon>
        <taxon>Nicotianeae</taxon>
        <taxon>Nicotiana</taxon>
    </lineage>
</organism>